<evidence type="ECO:0000313" key="1">
    <source>
        <dbReference type="EMBL" id="KAF5216537.1"/>
    </source>
</evidence>
<comment type="caution">
    <text evidence="1">The sequence shown here is derived from an EMBL/GenBank/DDBJ whole genome shotgun (WGS) entry which is preliminary data.</text>
</comment>
<protein>
    <submittedName>
        <fullName evidence="1">Nucleolar RNA helicase II</fullName>
    </submittedName>
</protein>
<keyword evidence="1" id="KW-0067">ATP-binding</keyword>
<proteinExistence type="predicted"/>
<evidence type="ECO:0000313" key="2">
    <source>
        <dbReference type="Proteomes" id="UP000583944"/>
    </source>
</evidence>
<keyword evidence="1" id="KW-0547">Nucleotide-binding</keyword>
<dbReference type="AlphaFoldDB" id="A0A7J6XQ26"/>
<sequence length="219" mass="23393">METKQKQLRCSAHAARQDGSGACRAKESTNGPAWVCMQYIQWAHYVCASWGEVRARVHARGHTQRVSERTSVCAGGAWLSLPHSHAATTTAAAAAHATTTRSKRGEVVWETAVLPSLSPVDVIRCIAAASTDVSFLLPCLFSPRFAPSFTATLSVGLFFCNPISLPFSASILEASPTARGRACVDSELPSDSPFCSISTTETFSSYFNSLFGSTPSLTL</sequence>
<dbReference type="EMBL" id="JABDHM010000196">
    <property type="protein sequence ID" value="KAF5216537.1"/>
    <property type="molecule type" value="Genomic_DNA"/>
</dbReference>
<keyword evidence="1" id="KW-0347">Helicase</keyword>
<reference evidence="1 2" key="1">
    <citation type="journal article" date="2019" name="Genome Biol. Evol.">
        <title>Nanopore Sequencing Significantly Improves Genome Assembly of the Protozoan Parasite Trypanosoma cruzi.</title>
        <authorList>
            <person name="Diaz-Viraque F."/>
            <person name="Pita S."/>
            <person name="Greif G."/>
            <person name="de Souza R.C.M."/>
            <person name="Iraola G."/>
            <person name="Robello C."/>
        </authorList>
    </citation>
    <scope>NUCLEOTIDE SEQUENCE [LARGE SCALE GENOMIC DNA]</scope>
    <source>
        <strain evidence="1 2">Berenice</strain>
    </source>
</reference>
<accession>A0A7J6XQ26</accession>
<organism evidence="1 2">
    <name type="scientific">Trypanosoma cruzi</name>
    <dbReference type="NCBI Taxonomy" id="5693"/>
    <lineage>
        <taxon>Eukaryota</taxon>
        <taxon>Discoba</taxon>
        <taxon>Euglenozoa</taxon>
        <taxon>Kinetoplastea</taxon>
        <taxon>Metakinetoplastina</taxon>
        <taxon>Trypanosomatida</taxon>
        <taxon>Trypanosomatidae</taxon>
        <taxon>Trypanosoma</taxon>
        <taxon>Schizotrypanum</taxon>
    </lineage>
</organism>
<keyword evidence="1" id="KW-0378">Hydrolase</keyword>
<dbReference type="VEuPathDB" id="TriTrypDB:ECC02_010699"/>
<gene>
    <name evidence="1" type="ORF">ECC02_010699</name>
</gene>
<name>A0A7J6XQ26_TRYCR</name>
<dbReference type="Proteomes" id="UP000583944">
    <property type="component" value="Unassembled WGS sequence"/>
</dbReference>
<dbReference type="GO" id="GO:0004386">
    <property type="term" value="F:helicase activity"/>
    <property type="evidence" value="ECO:0007669"/>
    <property type="project" value="UniProtKB-KW"/>
</dbReference>